<keyword evidence="2" id="KW-0802">TPR repeat</keyword>
<dbReference type="InterPro" id="IPR012334">
    <property type="entry name" value="Pectin_lyas_fold"/>
</dbReference>
<dbReference type="GeneID" id="17040731"/>
<dbReference type="InterPro" id="IPR039448">
    <property type="entry name" value="Beta_helix"/>
</dbReference>
<dbReference type="Proteomes" id="UP000007264">
    <property type="component" value="Unassembled WGS sequence"/>
</dbReference>
<evidence type="ECO:0000256" key="2">
    <source>
        <dbReference type="ARBA" id="ARBA00022803"/>
    </source>
</evidence>
<evidence type="ECO:0000313" key="5">
    <source>
        <dbReference type="Proteomes" id="UP000007264"/>
    </source>
</evidence>
<dbReference type="SUPFAM" id="SSF48452">
    <property type="entry name" value="TPR-like"/>
    <property type="match status" value="1"/>
</dbReference>
<organism evidence="4 5">
    <name type="scientific">Coccomyxa subellipsoidea (strain C-169)</name>
    <name type="common">Green microalga</name>
    <dbReference type="NCBI Taxonomy" id="574566"/>
    <lineage>
        <taxon>Eukaryota</taxon>
        <taxon>Viridiplantae</taxon>
        <taxon>Chlorophyta</taxon>
        <taxon>core chlorophytes</taxon>
        <taxon>Trebouxiophyceae</taxon>
        <taxon>Trebouxiophyceae incertae sedis</taxon>
        <taxon>Coccomyxaceae</taxon>
        <taxon>Coccomyxa</taxon>
        <taxon>Coccomyxa subellipsoidea</taxon>
    </lineage>
</organism>
<dbReference type="OrthoDB" id="626167at2759"/>
<dbReference type="AlphaFoldDB" id="I0YWH5"/>
<comment type="caution">
    <text evidence="4">The sequence shown here is derived from an EMBL/GenBank/DDBJ whole genome shotgun (WGS) entry which is preliminary data.</text>
</comment>
<dbReference type="SUPFAM" id="SSF51126">
    <property type="entry name" value="Pectin lyase-like"/>
    <property type="match status" value="1"/>
</dbReference>
<dbReference type="Gene3D" id="2.160.20.10">
    <property type="entry name" value="Single-stranded right-handed beta-helix, Pectin lyase-like"/>
    <property type="match status" value="1"/>
</dbReference>
<sequence>MDELRASTPIEDPSSARPSAEKFRVAANQYLNQGECSQAIQCYGASIEASEEEGLKDSHLAKLYSNRALAHIKNGSYTQAKDAQKARHLDPAWPKPLHRLAQALAGLSQWEDALEMCKEGAARSGGTSDFAPLIDVIAVTAAQHGSMAGFSGRKLEAILVRDAGEDAWLGREAPEDPDLDGPEDPLLALPSSSGSGGALMRKGLSFRSLHAAVAAARDGDQILLKKGIHNGLGETVHVSKRVLIRGEGSLGETRIDHRANCPTLRISRSCVIQDLDIDMTGFREALKVEGAASVQPVCQNCIIRCSGDDAVNICGKAAPVFRACSLRARKCGVRAYERAAPSLVDCKIEACGEQGVKTFEHAALFAGLPRCTLADCEEDGIVAMDQSSVRLEECTISSCKGPAVDVTNHAQLHATACRFKGCMGVIWAWDNAKADVTDSQLQSQETYVVLADSKVHVQLQASCCSRFSPFCTEVCALNSQGCKRVWIPICADSIVHWIV</sequence>
<evidence type="ECO:0000313" key="4">
    <source>
        <dbReference type="EMBL" id="EIE22744.1"/>
    </source>
</evidence>
<dbReference type="STRING" id="574566.I0YWH5"/>
<evidence type="ECO:0000256" key="1">
    <source>
        <dbReference type="ARBA" id="ARBA00022737"/>
    </source>
</evidence>
<protein>
    <recommendedName>
        <fullName evidence="3">Right handed beta helix domain-containing protein</fullName>
    </recommendedName>
</protein>
<keyword evidence="1" id="KW-0677">Repeat</keyword>
<feature type="domain" description="Right handed beta helix" evidence="3">
    <location>
        <begin position="298"/>
        <end position="439"/>
    </location>
</feature>
<dbReference type="KEGG" id="csl:COCSUDRAFT_16318"/>
<reference evidence="4 5" key="1">
    <citation type="journal article" date="2012" name="Genome Biol.">
        <title>The genome of the polar eukaryotic microalga coccomyxa subellipsoidea reveals traits of cold adaptation.</title>
        <authorList>
            <person name="Blanc G."/>
            <person name="Agarkova I."/>
            <person name="Grimwood J."/>
            <person name="Kuo A."/>
            <person name="Brueggeman A."/>
            <person name="Dunigan D."/>
            <person name="Gurnon J."/>
            <person name="Ladunga I."/>
            <person name="Lindquist E."/>
            <person name="Lucas S."/>
            <person name="Pangilinan J."/>
            <person name="Proschold T."/>
            <person name="Salamov A."/>
            <person name="Schmutz J."/>
            <person name="Weeks D."/>
            <person name="Yamada T."/>
            <person name="Claverie J.M."/>
            <person name="Grigoriev I."/>
            <person name="Van Etten J."/>
            <person name="Lomsadze A."/>
            <person name="Borodovsky M."/>
        </authorList>
    </citation>
    <scope>NUCLEOTIDE SEQUENCE [LARGE SCALE GENOMIC DNA]</scope>
    <source>
        <strain evidence="4 5">C-169</strain>
    </source>
</reference>
<dbReference type="InterPro" id="IPR011990">
    <property type="entry name" value="TPR-like_helical_dom_sf"/>
</dbReference>
<dbReference type="Pfam" id="PF13229">
    <property type="entry name" value="Beta_helix"/>
    <property type="match status" value="1"/>
</dbReference>
<accession>I0YWH5</accession>
<dbReference type="SMART" id="SM00028">
    <property type="entry name" value="TPR"/>
    <property type="match status" value="3"/>
</dbReference>
<gene>
    <name evidence="4" type="ORF">COCSUDRAFT_16318</name>
</gene>
<dbReference type="InterPro" id="IPR019734">
    <property type="entry name" value="TPR_rpt"/>
</dbReference>
<dbReference type="PANTHER" id="PTHR22904:SF523">
    <property type="entry name" value="STRESS-INDUCED-PHOSPHOPROTEIN 1"/>
    <property type="match status" value="1"/>
</dbReference>
<dbReference type="GO" id="GO:0051879">
    <property type="term" value="F:Hsp90 protein binding"/>
    <property type="evidence" value="ECO:0007669"/>
    <property type="project" value="TreeGrafter"/>
</dbReference>
<dbReference type="PANTHER" id="PTHR22904">
    <property type="entry name" value="TPR REPEAT CONTAINING PROTEIN"/>
    <property type="match status" value="1"/>
</dbReference>
<evidence type="ECO:0000259" key="3">
    <source>
        <dbReference type="Pfam" id="PF13229"/>
    </source>
</evidence>
<proteinExistence type="predicted"/>
<dbReference type="RefSeq" id="XP_005647288.1">
    <property type="nucleotide sequence ID" value="XM_005647231.1"/>
</dbReference>
<dbReference type="Gene3D" id="1.25.40.10">
    <property type="entry name" value="Tetratricopeptide repeat domain"/>
    <property type="match status" value="1"/>
</dbReference>
<keyword evidence="5" id="KW-1185">Reference proteome</keyword>
<dbReference type="EMBL" id="AGSI01000009">
    <property type="protein sequence ID" value="EIE22744.1"/>
    <property type="molecule type" value="Genomic_DNA"/>
</dbReference>
<dbReference type="InterPro" id="IPR011050">
    <property type="entry name" value="Pectin_lyase_fold/virulence"/>
</dbReference>
<name>I0YWH5_COCSC</name>
<dbReference type="eggNOG" id="ENOG502RRFX">
    <property type="taxonomic scope" value="Eukaryota"/>
</dbReference>